<sequence>MDKHRWHIEKEYYQFKSKTVRFQSLENRNGAYVKSKLCVRDCMCHRSLAPRFVENPQRSSKSIGTNKIYKACPSTLVVTHNSEGDVSVIFYPTHIGHSQELGRLRINEDDKHKIAGKLSQGVTIDRVFQDIRENMPNGQLDRIHFVEKRDINNIIRDYSIGYATKRHKNDAVSVKLWVEVMKKLDENPILYYKDQVLKTLKVLQKELDEEAFLNQLKTFCDDLMSDPDTWDFYQYVSRMYLSRKDMWAY</sequence>
<protein>
    <submittedName>
        <fullName evidence="1">Uncharacterized protein</fullName>
    </submittedName>
</protein>
<organism evidence="1 2">
    <name type="scientific">Exocentrus adspersus</name>
    <dbReference type="NCBI Taxonomy" id="1586481"/>
    <lineage>
        <taxon>Eukaryota</taxon>
        <taxon>Metazoa</taxon>
        <taxon>Ecdysozoa</taxon>
        <taxon>Arthropoda</taxon>
        <taxon>Hexapoda</taxon>
        <taxon>Insecta</taxon>
        <taxon>Pterygota</taxon>
        <taxon>Neoptera</taxon>
        <taxon>Endopterygota</taxon>
        <taxon>Coleoptera</taxon>
        <taxon>Polyphaga</taxon>
        <taxon>Cucujiformia</taxon>
        <taxon>Chrysomeloidea</taxon>
        <taxon>Cerambycidae</taxon>
        <taxon>Lamiinae</taxon>
        <taxon>Acanthocinini</taxon>
        <taxon>Exocentrus</taxon>
    </lineage>
</organism>
<dbReference type="EMBL" id="JANEYG010000154">
    <property type="protein sequence ID" value="KAJ8911923.1"/>
    <property type="molecule type" value="Genomic_DNA"/>
</dbReference>
<dbReference type="PANTHER" id="PTHR33936">
    <property type="entry name" value="PROTEIN CBG17840"/>
    <property type="match status" value="1"/>
</dbReference>
<dbReference type="AlphaFoldDB" id="A0AAV8VCU5"/>
<keyword evidence="2" id="KW-1185">Reference proteome</keyword>
<name>A0AAV8VCU5_9CUCU</name>
<dbReference type="Proteomes" id="UP001159042">
    <property type="component" value="Unassembled WGS sequence"/>
</dbReference>
<dbReference type="InterPro" id="IPR052797">
    <property type="entry name" value="RegFact_GeneExpr_CellDeath"/>
</dbReference>
<evidence type="ECO:0000313" key="1">
    <source>
        <dbReference type="EMBL" id="KAJ8911923.1"/>
    </source>
</evidence>
<evidence type="ECO:0000313" key="2">
    <source>
        <dbReference type="Proteomes" id="UP001159042"/>
    </source>
</evidence>
<reference evidence="1 2" key="1">
    <citation type="journal article" date="2023" name="Insect Mol. Biol.">
        <title>Genome sequencing provides insights into the evolution of gene families encoding plant cell wall-degrading enzymes in longhorned beetles.</title>
        <authorList>
            <person name="Shin N.R."/>
            <person name="Okamura Y."/>
            <person name="Kirsch R."/>
            <person name="Pauchet Y."/>
        </authorList>
    </citation>
    <scope>NUCLEOTIDE SEQUENCE [LARGE SCALE GENOMIC DNA]</scope>
    <source>
        <strain evidence="1">EAD_L_NR</strain>
    </source>
</reference>
<accession>A0AAV8VCU5</accession>
<proteinExistence type="predicted"/>
<comment type="caution">
    <text evidence="1">The sequence shown here is derived from an EMBL/GenBank/DDBJ whole genome shotgun (WGS) entry which is preliminary data.</text>
</comment>
<gene>
    <name evidence="1" type="ORF">NQ315_016264</name>
</gene>
<dbReference type="PANTHER" id="PTHR33936:SF24">
    <property type="entry name" value="C2H2-TYPE DOMAIN-CONTAINING PROTEIN"/>
    <property type="match status" value="1"/>
</dbReference>